<keyword evidence="1" id="KW-0472">Membrane</keyword>
<keyword evidence="1" id="KW-1133">Transmembrane helix</keyword>
<accession>L0S071</accession>
<proteinExistence type="predicted"/>
<keyword evidence="3" id="KW-1185">Reference proteome</keyword>
<dbReference type="PATRIC" id="fig|1209989.3.peg.2127"/>
<gene>
    <name evidence="2" type="ordered locus">TEPIRE1_1844</name>
</gene>
<evidence type="ECO:0000256" key="1">
    <source>
        <dbReference type="SAM" id="Phobius"/>
    </source>
</evidence>
<dbReference type="HOGENOM" id="CLU_2792606_0_0_9"/>
<name>F4LX47_TEPAE</name>
<protein>
    <submittedName>
        <fullName evidence="2">Uncharacterized protein</fullName>
    </submittedName>
</protein>
<organism evidence="2 3">
    <name type="scientific">Tepidanaerobacter acetatoxydans (strain DSM 21804 / JCM 16047 / Re1)</name>
    <dbReference type="NCBI Taxonomy" id="1209989"/>
    <lineage>
        <taxon>Bacteria</taxon>
        <taxon>Bacillati</taxon>
        <taxon>Bacillota</taxon>
        <taxon>Clostridia</taxon>
        <taxon>Thermosediminibacterales</taxon>
        <taxon>Tepidanaerobacteraceae</taxon>
        <taxon>Tepidanaerobacter</taxon>
    </lineage>
</organism>
<evidence type="ECO:0000313" key="2">
    <source>
        <dbReference type="EMBL" id="CCP26645.1"/>
    </source>
</evidence>
<evidence type="ECO:0000313" key="3">
    <source>
        <dbReference type="Proteomes" id="UP000010802"/>
    </source>
</evidence>
<dbReference type="Proteomes" id="UP000010802">
    <property type="component" value="Chromosome"/>
</dbReference>
<keyword evidence="1" id="KW-0812">Transmembrane</keyword>
<reference evidence="3" key="1">
    <citation type="journal article" date="2013" name="Genome Announc.">
        <title>First genome sequence of a syntrophic acetate-oxidizing bacterium, Tepidanaerobacter acetatoxydans strain Re1.</title>
        <authorList>
            <person name="Manzoor S."/>
            <person name="Bongcam-Rudloff E."/>
            <person name="Schnurer A."/>
            <person name="Muller B."/>
        </authorList>
    </citation>
    <scope>NUCLEOTIDE SEQUENCE [LARGE SCALE GENOMIC DNA]</scope>
    <source>
        <strain evidence="3">Re1</strain>
    </source>
</reference>
<dbReference type="STRING" id="1209989.TepRe1_1710"/>
<feature type="transmembrane region" description="Helical" evidence="1">
    <location>
        <begin position="12"/>
        <end position="30"/>
    </location>
</feature>
<dbReference type="AlphaFoldDB" id="F4LX47"/>
<dbReference type="EMBL" id="HF563609">
    <property type="protein sequence ID" value="CCP26645.1"/>
    <property type="molecule type" value="Genomic_DNA"/>
</dbReference>
<dbReference type="KEGG" id="tep:TepRe1_1710"/>
<dbReference type="KEGG" id="tae:TepiRe1_1844"/>
<sequence length="68" mass="7756">MKNENILPIPQIMIIMGLAIAEAYLAYSYVSEKNIREHKRLPPQRVPSIYPSQCPLTHHVGLSFIVKP</sequence>
<accession>F4LX47</accession>